<protein>
    <recommendedName>
        <fullName evidence="7">UDP-3-O-acylglucosamine N-acyltransferase</fullName>
        <ecNumber evidence="7">2.3.1.191</ecNumber>
    </recommendedName>
</protein>
<dbReference type="NCBIfam" id="NF002060">
    <property type="entry name" value="PRK00892.1"/>
    <property type="match status" value="1"/>
</dbReference>
<evidence type="ECO:0000313" key="10">
    <source>
        <dbReference type="Proteomes" id="UP000440694"/>
    </source>
</evidence>
<gene>
    <name evidence="7 9" type="primary">lpxD</name>
    <name evidence="9" type="ORF">GIW81_04380</name>
</gene>
<dbReference type="CDD" id="cd03352">
    <property type="entry name" value="LbH_LpxD"/>
    <property type="match status" value="1"/>
</dbReference>
<reference evidence="9 10" key="1">
    <citation type="submission" date="2019-11" db="EMBL/GenBank/DDBJ databases">
        <title>Identification of a novel strain.</title>
        <authorList>
            <person name="Xu Q."/>
            <person name="Wang G."/>
        </authorList>
    </citation>
    <scope>NUCLEOTIDE SEQUENCE [LARGE SCALE GENOMIC DNA]</scope>
    <source>
        <strain evidence="10">xq</strain>
    </source>
</reference>
<evidence type="ECO:0000256" key="5">
    <source>
        <dbReference type="ARBA" id="ARBA00023098"/>
    </source>
</evidence>
<dbReference type="GO" id="GO:0016020">
    <property type="term" value="C:membrane"/>
    <property type="evidence" value="ECO:0007669"/>
    <property type="project" value="GOC"/>
</dbReference>
<keyword evidence="3 7" id="KW-0808">Transferase</keyword>
<comment type="function">
    <text evidence="7">Catalyzes the N-acylation of UDP-3-O-acylglucosamine using 3-hydroxyacyl-ACP as the acyl donor. Is involved in the biosynthesis of lipid A, a phosphorylated glycolipid that anchors the lipopolysaccharide to the outer membrane of the cell.</text>
</comment>
<dbReference type="Gene3D" id="3.40.1390.10">
    <property type="entry name" value="MurE/MurF, N-terminal domain"/>
    <property type="match status" value="1"/>
</dbReference>
<evidence type="ECO:0000256" key="6">
    <source>
        <dbReference type="ARBA" id="ARBA00023315"/>
    </source>
</evidence>
<evidence type="ECO:0000259" key="8">
    <source>
        <dbReference type="Pfam" id="PF04613"/>
    </source>
</evidence>
<name>A0A6I3KH23_9HYPH</name>
<dbReference type="InterPro" id="IPR011004">
    <property type="entry name" value="Trimer_LpxA-like_sf"/>
</dbReference>
<dbReference type="Pfam" id="PF00132">
    <property type="entry name" value="Hexapep"/>
    <property type="match status" value="2"/>
</dbReference>
<feature type="active site" description="Proton acceptor" evidence="7">
    <location>
        <position position="251"/>
    </location>
</feature>
<dbReference type="Pfam" id="PF04613">
    <property type="entry name" value="LpxD"/>
    <property type="match status" value="1"/>
</dbReference>
<comment type="caution">
    <text evidence="9">The sequence shown here is derived from an EMBL/GenBank/DDBJ whole genome shotgun (WGS) entry which is preliminary data.</text>
</comment>
<keyword evidence="10" id="KW-1185">Reference proteome</keyword>
<evidence type="ECO:0000256" key="2">
    <source>
        <dbReference type="ARBA" id="ARBA00022556"/>
    </source>
</evidence>
<dbReference type="AlphaFoldDB" id="A0A6I3KH23"/>
<keyword evidence="4 7" id="KW-0677">Repeat</keyword>
<evidence type="ECO:0000256" key="7">
    <source>
        <dbReference type="HAMAP-Rule" id="MF_00523"/>
    </source>
</evidence>
<feature type="domain" description="UDP-3-O-[3-hydroxymyristoyl] glucosamine N-acyltransferase non-repeat region" evidence="8">
    <location>
        <begin position="34"/>
        <end position="101"/>
    </location>
</feature>
<dbReference type="InterPro" id="IPR007691">
    <property type="entry name" value="LpxD"/>
</dbReference>
<dbReference type="EC" id="2.3.1.191" evidence="7"/>
<organism evidence="9 10">
    <name type="scientific">Hyphomicrobium album</name>
    <dbReference type="NCBI Taxonomy" id="2665159"/>
    <lineage>
        <taxon>Bacteria</taxon>
        <taxon>Pseudomonadati</taxon>
        <taxon>Pseudomonadota</taxon>
        <taxon>Alphaproteobacteria</taxon>
        <taxon>Hyphomicrobiales</taxon>
        <taxon>Hyphomicrobiaceae</taxon>
        <taxon>Hyphomicrobium</taxon>
    </lineage>
</organism>
<evidence type="ECO:0000256" key="3">
    <source>
        <dbReference type="ARBA" id="ARBA00022679"/>
    </source>
</evidence>
<dbReference type="EMBL" id="WMBQ01000001">
    <property type="protein sequence ID" value="MTD93569.1"/>
    <property type="molecule type" value="Genomic_DNA"/>
</dbReference>
<evidence type="ECO:0000313" key="9">
    <source>
        <dbReference type="EMBL" id="MTD93569.1"/>
    </source>
</evidence>
<evidence type="ECO:0000256" key="1">
    <source>
        <dbReference type="ARBA" id="ARBA00022516"/>
    </source>
</evidence>
<proteinExistence type="inferred from homology"/>
<keyword evidence="1 7" id="KW-0444">Lipid biosynthesis</keyword>
<sequence>MADARFFHRAGPFVLADIAAVVGAEALLPDDATVSISDIAALDSAGPDDISVFHDLRYLNALAPSRAGAIIISRKLAHHAPAESRLVYVPDPRRAYAQVGRLFYPPQTLVPVVHASATVHPSAHIGQGTQIDPGAVIGRDADIGERCHIGPNVVIGDGVLIGNDCRIGANCCISHALIGHRVEIETCVTIGSQGFGFVPGPAGLERMLQLGRVVIEEGVKIGANCAIDRGATEDTVIGAGSVLDNLVHIGHNVRLGRHCVICGQVGIAGSTVVGDGVMMGGQTGVADHLNIGSRAQIAAKSGVMRDVAAGSVVGGFPAVGIKDWHRQTTSIARLSKKVV</sequence>
<dbReference type="GO" id="GO:0103118">
    <property type="term" value="F:UDP-3-O-[(3R)-3-hydroxyacyl]-glucosamine N-acyltransferase activity"/>
    <property type="evidence" value="ECO:0007669"/>
    <property type="project" value="UniProtKB-EC"/>
</dbReference>
<dbReference type="Proteomes" id="UP000440694">
    <property type="component" value="Unassembled WGS sequence"/>
</dbReference>
<dbReference type="PANTHER" id="PTHR43378">
    <property type="entry name" value="UDP-3-O-ACYLGLUCOSAMINE N-ACYLTRANSFERASE"/>
    <property type="match status" value="1"/>
</dbReference>
<comment type="catalytic activity">
    <reaction evidence="7">
        <text>a UDP-3-O-[(3R)-3-hydroxyacyl]-alpha-D-glucosamine + a (3R)-hydroxyacyl-[ACP] = a UDP-2-N,3-O-bis[(3R)-3-hydroxyacyl]-alpha-D-glucosamine + holo-[ACP] + H(+)</text>
        <dbReference type="Rhea" id="RHEA:53836"/>
        <dbReference type="Rhea" id="RHEA-COMP:9685"/>
        <dbReference type="Rhea" id="RHEA-COMP:9945"/>
        <dbReference type="ChEBI" id="CHEBI:15378"/>
        <dbReference type="ChEBI" id="CHEBI:64479"/>
        <dbReference type="ChEBI" id="CHEBI:78827"/>
        <dbReference type="ChEBI" id="CHEBI:137740"/>
        <dbReference type="ChEBI" id="CHEBI:137748"/>
        <dbReference type="EC" id="2.3.1.191"/>
    </reaction>
</comment>
<keyword evidence="6 7" id="KW-0012">Acyltransferase</keyword>
<dbReference type="InterPro" id="IPR001451">
    <property type="entry name" value="Hexapep"/>
</dbReference>
<dbReference type="PANTHER" id="PTHR43378:SF2">
    <property type="entry name" value="UDP-3-O-ACYLGLUCOSAMINE N-ACYLTRANSFERASE 1, MITOCHONDRIAL-RELATED"/>
    <property type="match status" value="1"/>
</dbReference>
<dbReference type="Gene3D" id="2.160.10.10">
    <property type="entry name" value="Hexapeptide repeat proteins"/>
    <property type="match status" value="1"/>
</dbReference>
<accession>A0A6I3KH23</accession>
<comment type="pathway">
    <text evidence="7">Bacterial outer membrane biogenesis; LPS lipid A biosynthesis.</text>
</comment>
<dbReference type="SUPFAM" id="SSF51161">
    <property type="entry name" value="Trimeric LpxA-like enzymes"/>
    <property type="match status" value="1"/>
</dbReference>
<dbReference type="NCBIfam" id="TIGR01853">
    <property type="entry name" value="lipid_A_lpxD"/>
    <property type="match status" value="1"/>
</dbReference>
<evidence type="ECO:0000256" key="4">
    <source>
        <dbReference type="ARBA" id="ARBA00022737"/>
    </source>
</evidence>
<dbReference type="RefSeq" id="WP_154738099.1">
    <property type="nucleotide sequence ID" value="NZ_WMBQ01000001.1"/>
</dbReference>
<keyword evidence="2 7" id="KW-0441">Lipid A biosynthesis</keyword>
<keyword evidence="5 7" id="KW-0443">Lipid metabolism</keyword>
<dbReference type="GO" id="GO:0016410">
    <property type="term" value="F:N-acyltransferase activity"/>
    <property type="evidence" value="ECO:0007669"/>
    <property type="project" value="InterPro"/>
</dbReference>
<dbReference type="InterPro" id="IPR020573">
    <property type="entry name" value="UDP_GlcNAc_AcTrfase_non-rep"/>
</dbReference>
<comment type="similarity">
    <text evidence="7">Belongs to the transferase hexapeptide repeat family. LpxD subfamily.</text>
</comment>
<dbReference type="HAMAP" id="MF_00523">
    <property type="entry name" value="LpxD"/>
    <property type="match status" value="1"/>
</dbReference>
<comment type="subunit">
    <text evidence="7">Homotrimer.</text>
</comment>
<dbReference type="UniPathway" id="UPA00973"/>
<dbReference type="GO" id="GO:0009245">
    <property type="term" value="P:lipid A biosynthetic process"/>
    <property type="evidence" value="ECO:0007669"/>
    <property type="project" value="UniProtKB-UniRule"/>
</dbReference>